<feature type="domain" description="Coenzyme Q-binding protein COQ10 START" evidence="1">
    <location>
        <begin position="39"/>
        <end position="156"/>
    </location>
</feature>
<dbReference type="InterPro" id="IPR005031">
    <property type="entry name" value="COQ10_START"/>
</dbReference>
<evidence type="ECO:0000313" key="3">
    <source>
        <dbReference type="Proteomes" id="UP000256486"/>
    </source>
</evidence>
<organism evidence="2 3">
    <name type="scientific">Subtercola boreus</name>
    <dbReference type="NCBI Taxonomy" id="120213"/>
    <lineage>
        <taxon>Bacteria</taxon>
        <taxon>Bacillati</taxon>
        <taxon>Actinomycetota</taxon>
        <taxon>Actinomycetes</taxon>
        <taxon>Micrococcales</taxon>
        <taxon>Microbacteriaceae</taxon>
        <taxon>Subtercola</taxon>
    </lineage>
</organism>
<dbReference type="AlphaFoldDB" id="A0A3E0VMU5"/>
<dbReference type="InterPro" id="IPR023393">
    <property type="entry name" value="START-like_dom_sf"/>
</dbReference>
<evidence type="ECO:0000313" key="2">
    <source>
        <dbReference type="EMBL" id="RFA10743.1"/>
    </source>
</evidence>
<dbReference type="PANTHER" id="PTHR33824:SF7">
    <property type="entry name" value="POLYKETIDE CYCLASE_DEHYDRASE AND LIPID TRANSPORT SUPERFAMILY PROTEIN"/>
    <property type="match status" value="1"/>
</dbReference>
<proteinExistence type="predicted"/>
<gene>
    <name evidence="2" type="ORF">B7R54_17185</name>
</gene>
<evidence type="ECO:0000259" key="1">
    <source>
        <dbReference type="Pfam" id="PF03364"/>
    </source>
</evidence>
<dbReference type="InterPro" id="IPR047137">
    <property type="entry name" value="ORF3"/>
</dbReference>
<dbReference type="SUPFAM" id="SSF55961">
    <property type="entry name" value="Bet v1-like"/>
    <property type="match status" value="1"/>
</dbReference>
<dbReference type="EMBL" id="NBWZ01000001">
    <property type="protein sequence ID" value="RFA10743.1"/>
    <property type="molecule type" value="Genomic_DNA"/>
</dbReference>
<dbReference type="OrthoDB" id="5115710at2"/>
<dbReference type="PANTHER" id="PTHR33824">
    <property type="entry name" value="POLYKETIDE CYCLASE/DEHYDRASE AND LIPID TRANSPORT SUPERFAMILY PROTEIN"/>
    <property type="match status" value="1"/>
</dbReference>
<keyword evidence="3" id="KW-1185">Reference proteome</keyword>
<protein>
    <recommendedName>
        <fullName evidence="1">Coenzyme Q-binding protein COQ10 START domain-containing protein</fullName>
    </recommendedName>
</protein>
<dbReference type="Gene3D" id="3.30.530.20">
    <property type="match status" value="1"/>
</dbReference>
<dbReference type="Proteomes" id="UP000256486">
    <property type="component" value="Unassembled WGS sequence"/>
</dbReference>
<dbReference type="Pfam" id="PF03364">
    <property type="entry name" value="Polyketide_cyc"/>
    <property type="match status" value="1"/>
</dbReference>
<sequence length="175" mass="19696">MAVTSGRNRDYPLIAAPAPHCRISRGSPMSQIVHSIDLPVDVATVFEFWMDIESFPAIMETVTRVTVTGLRHSYWEIRLGGIDWEYDAIVTSVVRGDHIDWKSTTGELELLGRASFEALNAGGCRLTVEIVWTPRSFVERVGALFGDDSRAVTRELDNFREYVTRKTGVRHRVAD</sequence>
<accession>A0A3E0VMU5</accession>
<name>A0A3E0VMU5_9MICO</name>
<comment type="caution">
    <text evidence="2">The sequence shown here is derived from an EMBL/GenBank/DDBJ whole genome shotgun (WGS) entry which is preliminary data.</text>
</comment>
<reference evidence="2 3" key="1">
    <citation type="submission" date="2017-04" db="EMBL/GenBank/DDBJ databases">
        <title>Comparative genome analysis of Subtercola boreus.</title>
        <authorList>
            <person name="Cho Y.-J."/>
            <person name="Cho A."/>
            <person name="Kim O.-S."/>
            <person name="Lee J.-I."/>
        </authorList>
    </citation>
    <scope>NUCLEOTIDE SEQUENCE [LARGE SCALE GENOMIC DNA]</scope>
    <source>
        <strain evidence="2 3">K300</strain>
    </source>
</reference>